<evidence type="ECO:0000313" key="2">
    <source>
        <dbReference type="EMBL" id="CAJ0934042.1"/>
    </source>
</evidence>
<evidence type="ECO:0008006" key="4">
    <source>
        <dbReference type="Google" id="ProtNLM"/>
    </source>
</evidence>
<dbReference type="PANTHER" id="PTHR33444:SF9">
    <property type="entry name" value="TRANSMEMBRANE PROTEIN 272"/>
    <property type="match status" value="1"/>
</dbReference>
<dbReference type="EMBL" id="CAUEEQ010009994">
    <property type="protein sequence ID" value="CAJ0934042.1"/>
    <property type="molecule type" value="Genomic_DNA"/>
</dbReference>
<accession>A0ABN9L9V2</accession>
<keyword evidence="3" id="KW-1185">Reference proteome</keyword>
<keyword evidence="1" id="KW-1133">Transmembrane helix</keyword>
<protein>
    <recommendedName>
        <fullName evidence="4">NADH dehydrogenase subunit 6</fullName>
    </recommendedName>
</protein>
<feature type="transmembrane region" description="Helical" evidence="1">
    <location>
        <begin position="85"/>
        <end position="109"/>
    </location>
</feature>
<name>A0ABN9L9V2_9NEOB</name>
<dbReference type="PANTHER" id="PTHR33444">
    <property type="entry name" value="SI:DKEY-19B23.12-RELATED"/>
    <property type="match status" value="1"/>
</dbReference>
<keyword evidence="1" id="KW-0812">Transmembrane</keyword>
<evidence type="ECO:0000313" key="3">
    <source>
        <dbReference type="Proteomes" id="UP001176940"/>
    </source>
</evidence>
<sequence length="182" mass="20499">MTLLLSCGAMEQLFRSLSCLLLLSGPRVFCVVVWIPFTIGMVVIGTLYMNRCATDPKIPIYLMVAGSVFLFGVALLLIHKACQKLIFVLEVFLCIFSVCWFALGSIWVFTIYNDASKDCHYILFNFAFGALLFQYILLAFILSFFCVCSSCLSFMVSVCTTRNPRYIGILLDIVHVAELHLQ</sequence>
<feature type="transmembrane region" description="Helical" evidence="1">
    <location>
        <begin position="60"/>
        <end position="79"/>
    </location>
</feature>
<comment type="caution">
    <text evidence="2">The sequence shown here is derived from an EMBL/GenBank/DDBJ whole genome shotgun (WGS) entry which is preliminary data.</text>
</comment>
<evidence type="ECO:0000256" key="1">
    <source>
        <dbReference type="SAM" id="Phobius"/>
    </source>
</evidence>
<gene>
    <name evidence="2" type="ORF">RIMI_LOCUS5752399</name>
</gene>
<feature type="transmembrane region" description="Helical" evidence="1">
    <location>
        <begin position="121"/>
        <end position="145"/>
    </location>
</feature>
<dbReference type="InterPro" id="IPR040350">
    <property type="entry name" value="TMEM272"/>
</dbReference>
<keyword evidence="1" id="KW-0472">Membrane</keyword>
<organism evidence="2 3">
    <name type="scientific">Ranitomeya imitator</name>
    <name type="common">mimic poison frog</name>
    <dbReference type="NCBI Taxonomy" id="111125"/>
    <lineage>
        <taxon>Eukaryota</taxon>
        <taxon>Metazoa</taxon>
        <taxon>Chordata</taxon>
        <taxon>Craniata</taxon>
        <taxon>Vertebrata</taxon>
        <taxon>Euteleostomi</taxon>
        <taxon>Amphibia</taxon>
        <taxon>Batrachia</taxon>
        <taxon>Anura</taxon>
        <taxon>Neobatrachia</taxon>
        <taxon>Hyloidea</taxon>
        <taxon>Dendrobatidae</taxon>
        <taxon>Dendrobatinae</taxon>
        <taxon>Ranitomeya</taxon>
    </lineage>
</organism>
<reference evidence="2" key="1">
    <citation type="submission" date="2023-07" db="EMBL/GenBank/DDBJ databases">
        <authorList>
            <person name="Stuckert A."/>
        </authorList>
    </citation>
    <scope>NUCLEOTIDE SEQUENCE</scope>
</reference>
<feature type="transmembrane region" description="Helical" evidence="1">
    <location>
        <begin position="26"/>
        <end position="48"/>
    </location>
</feature>
<proteinExistence type="predicted"/>
<dbReference type="Proteomes" id="UP001176940">
    <property type="component" value="Unassembled WGS sequence"/>
</dbReference>